<keyword evidence="8" id="KW-0966">Cell projection</keyword>
<name>A0A8T2K307_9PIPI</name>
<feature type="coiled-coil region" evidence="10">
    <location>
        <begin position="246"/>
        <end position="361"/>
    </location>
</feature>
<dbReference type="Pfam" id="PF14988">
    <property type="entry name" value="DUF4515"/>
    <property type="match status" value="1"/>
</dbReference>
<feature type="coiled-coil region" evidence="10">
    <location>
        <begin position="114"/>
        <end position="212"/>
    </location>
</feature>
<feature type="domain" description="DUF4515" evidence="12">
    <location>
        <begin position="84"/>
        <end position="273"/>
    </location>
</feature>
<dbReference type="PANTHER" id="PTHR14845:SF5">
    <property type="entry name" value="BASAL BODY-ORIENTATION FACTOR 1"/>
    <property type="match status" value="1"/>
</dbReference>
<keyword evidence="5 10" id="KW-0175">Coiled coil</keyword>
<gene>
    <name evidence="13" type="ORF">GDO86_015843</name>
</gene>
<keyword evidence="6" id="KW-0969">Cilium</keyword>
<accession>A0A8T2K307</accession>
<evidence type="ECO:0000256" key="10">
    <source>
        <dbReference type="SAM" id="Coils"/>
    </source>
</evidence>
<sequence>MPKLKVKNAKGKKGKRKKAGKNEHRVDKESEVDRAKANAALWEARLKVTESSRGEYRDAARTLARNNEELTKQQYQLEKDLVEVIGFLKKKDMEKDEMIEKLQLPLLSEKKSAQQQKEKMEEIYTKQIADLEEKCLQKNKEMQIIHSEFKLMREFRRQKVELETELDEVKENLRKANKDHKETLARMERRLFEEKQRLEKEAEKKIMMLAEKAHSEAIMQLDDAGRSVFKENVRLKEAFSYHIKEMRELKKTKQTLEDEKLQLLHEKETNDLLVQEKVQQAAQKKAQIQALQKNIKTLEFALDRMNIETEKDLLCKEHQALIKQQAGNVELQKLQKMLEMKDREMNRVKKLARNILEERTEVENFFLEALEQVKQEIVSSRNYYQQMAQSAYHSKMMQAAIGRDQYPKIRTFHNKEHSTNDVNQDLSEAEKWTHIRNGKVEIGELTWEQKERVIRLLFAKMNGFQARKSPALKPISPVDVLVHTEKQIISRGPEEKSDVSGSTFITQGVPEISAPSLVLPSIQTGRCQATG</sequence>
<evidence type="ECO:0000256" key="6">
    <source>
        <dbReference type="ARBA" id="ARBA00023069"/>
    </source>
</evidence>
<evidence type="ECO:0000256" key="8">
    <source>
        <dbReference type="ARBA" id="ARBA00023273"/>
    </source>
</evidence>
<evidence type="ECO:0000256" key="3">
    <source>
        <dbReference type="ARBA" id="ARBA00015392"/>
    </source>
</evidence>
<keyword evidence="7" id="KW-0206">Cytoskeleton</keyword>
<dbReference type="EMBL" id="JAACNH010000003">
    <property type="protein sequence ID" value="KAG8448926.1"/>
    <property type="molecule type" value="Genomic_DNA"/>
</dbReference>
<dbReference type="Proteomes" id="UP000812440">
    <property type="component" value="Chromosome 8_10"/>
</dbReference>
<reference evidence="13" key="1">
    <citation type="thesis" date="2020" institute="ProQuest LLC" country="789 East Eisenhower Parkway, Ann Arbor, MI, USA">
        <title>Comparative Genomics and Chromosome Evolution.</title>
        <authorList>
            <person name="Mudd A.B."/>
        </authorList>
    </citation>
    <scope>NUCLEOTIDE SEQUENCE</scope>
    <source>
        <strain evidence="13">Female2</strain>
        <tissue evidence="13">Blood</tissue>
    </source>
</reference>
<keyword evidence="4" id="KW-0963">Cytoplasm</keyword>
<evidence type="ECO:0000259" key="12">
    <source>
        <dbReference type="Pfam" id="PF14988"/>
    </source>
</evidence>
<feature type="compositionally biased region" description="Basic residues" evidence="11">
    <location>
        <begin position="1"/>
        <end position="19"/>
    </location>
</feature>
<organism evidence="13 14">
    <name type="scientific">Hymenochirus boettgeri</name>
    <name type="common">Congo dwarf clawed frog</name>
    <dbReference type="NCBI Taxonomy" id="247094"/>
    <lineage>
        <taxon>Eukaryota</taxon>
        <taxon>Metazoa</taxon>
        <taxon>Chordata</taxon>
        <taxon>Craniata</taxon>
        <taxon>Vertebrata</taxon>
        <taxon>Euteleostomi</taxon>
        <taxon>Amphibia</taxon>
        <taxon>Batrachia</taxon>
        <taxon>Anura</taxon>
        <taxon>Pipoidea</taxon>
        <taxon>Pipidae</taxon>
        <taxon>Pipinae</taxon>
        <taxon>Hymenochirus</taxon>
    </lineage>
</organism>
<feature type="compositionally biased region" description="Basic and acidic residues" evidence="11">
    <location>
        <begin position="20"/>
        <end position="33"/>
    </location>
</feature>
<dbReference type="InterPro" id="IPR032777">
    <property type="entry name" value="DUF4515"/>
</dbReference>
<dbReference type="AlphaFoldDB" id="A0A8T2K307"/>
<evidence type="ECO:0000313" key="13">
    <source>
        <dbReference type="EMBL" id="KAG8448926.1"/>
    </source>
</evidence>
<dbReference type="OrthoDB" id="441129at2759"/>
<feature type="coiled-coil region" evidence="10">
    <location>
        <begin position="53"/>
        <end position="80"/>
    </location>
</feature>
<evidence type="ECO:0000256" key="1">
    <source>
        <dbReference type="ARBA" id="ARBA00004120"/>
    </source>
</evidence>
<comment type="caution">
    <text evidence="13">The sequence shown here is derived from an EMBL/GenBank/DDBJ whole genome shotgun (WGS) entry which is preliminary data.</text>
</comment>
<dbReference type="PANTHER" id="PTHR14845">
    <property type="entry name" value="COILED-COIL DOMAIN-CONTAINING 166"/>
    <property type="match status" value="1"/>
</dbReference>
<comment type="subcellular location">
    <subcellularLocation>
        <location evidence="1">Cytoplasm</location>
        <location evidence="1">Cytoskeleton</location>
        <location evidence="1">Cilium basal body</location>
    </subcellularLocation>
</comment>
<proteinExistence type="inferred from homology"/>
<evidence type="ECO:0000313" key="14">
    <source>
        <dbReference type="Proteomes" id="UP000812440"/>
    </source>
</evidence>
<evidence type="ECO:0000256" key="7">
    <source>
        <dbReference type="ARBA" id="ARBA00023212"/>
    </source>
</evidence>
<keyword evidence="14" id="KW-1185">Reference proteome</keyword>
<evidence type="ECO:0000256" key="11">
    <source>
        <dbReference type="SAM" id="MobiDB-lite"/>
    </source>
</evidence>
<evidence type="ECO:0000256" key="4">
    <source>
        <dbReference type="ARBA" id="ARBA00022490"/>
    </source>
</evidence>
<evidence type="ECO:0000256" key="2">
    <source>
        <dbReference type="ARBA" id="ARBA00007508"/>
    </source>
</evidence>
<comment type="similarity">
    <text evidence="2">Belongs to the BBOF1 family.</text>
</comment>
<evidence type="ECO:0000256" key="5">
    <source>
        <dbReference type="ARBA" id="ARBA00023054"/>
    </source>
</evidence>
<protein>
    <recommendedName>
        <fullName evidence="3">Basal body-orientation factor 1</fullName>
    </recommendedName>
    <alternativeName>
        <fullName evidence="9">Coiled-coil domain-containing protein 176</fullName>
    </alternativeName>
</protein>
<feature type="region of interest" description="Disordered" evidence="11">
    <location>
        <begin position="1"/>
        <end position="33"/>
    </location>
</feature>
<evidence type="ECO:0000256" key="9">
    <source>
        <dbReference type="ARBA" id="ARBA00031573"/>
    </source>
</evidence>